<dbReference type="PANTHER" id="PTHR45980:SF9">
    <property type="entry name" value="PROTEASE DO-LIKE 10, MITOCHONDRIAL-RELATED"/>
    <property type="match status" value="1"/>
</dbReference>
<dbReference type="InterPro" id="IPR036034">
    <property type="entry name" value="PDZ_sf"/>
</dbReference>
<dbReference type="InterPro" id="IPR041517">
    <property type="entry name" value="DEGP_PDZ"/>
</dbReference>
<dbReference type="EMBL" id="CAAHFH010000002">
    <property type="protein sequence ID" value="VGO21793.1"/>
    <property type="molecule type" value="Genomic_DNA"/>
</dbReference>
<dbReference type="PANTHER" id="PTHR45980">
    <property type="match status" value="1"/>
</dbReference>
<dbReference type="InterPro" id="IPR046449">
    <property type="entry name" value="DEGP_PDZ_sf"/>
</dbReference>
<dbReference type="SUPFAM" id="SSF50156">
    <property type="entry name" value="PDZ domain-like"/>
    <property type="match status" value="1"/>
</dbReference>
<proteinExistence type="predicted"/>
<dbReference type="Gene3D" id="3.20.190.20">
    <property type="match status" value="1"/>
</dbReference>
<dbReference type="AlphaFoldDB" id="A0A6C2UPC4"/>
<evidence type="ECO:0000313" key="7">
    <source>
        <dbReference type="Proteomes" id="UP000346198"/>
    </source>
</evidence>
<keyword evidence="3" id="KW-0720">Serine protease</keyword>
<keyword evidence="2" id="KW-0378">Hydrolase</keyword>
<evidence type="ECO:0000259" key="5">
    <source>
        <dbReference type="Pfam" id="PF17815"/>
    </source>
</evidence>
<reference evidence="6 7" key="1">
    <citation type="submission" date="2019-04" db="EMBL/GenBank/DDBJ databases">
        <authorList>
            <person name="Van Vliet M D."/>
        </authorList>
    </citation>
    <scope>NUCLEOTIDE SEQUENCE [LARGE SCALE GENOMIC DNA]</scope>
    <source>
        <strain evidence="6 7">F21</strain>
    </source>
</reference>
<keyword evidence="4" id="KW-0732">Signal</keyword>
<evidence type="ECO:0000256" key="3">
    <source>
        <dbReference type="ARBA" id="ARBA00022825"/>
    </source>
</evidence>
<keyword evidence="1" id="KW-0645">Protease</keyword>
<evidence type="ECO:0000256" key="2">
    <source>
        <dbReference type="ARBA" id="ARBA00022801"/>
    </source>
</evidence>
<dbReference type="SUPFAM" id="SSF50494">
    <property type="entry name" value="Trypsin-like serine proteases"/>
    <property type="match status" value="1"/>
</dbReference>
<gene>
    <name evidence="6" type="ORF">SCARR_03870</name>
</gene>
<feature type="signal peptide" evidence="4">
    <location>
        <begin position="1"/>
        <end position="20"/>
    </location>
</feature>
<name>A0A6C2UPC4_9BACT</name>
<dbReference type="Proteomes" id="UP000346198">
    <property type="component" value="Unassembled WGS sequence"/>
</dbReference>
<dbReference type="GO" id="GO:0006508">
    <property type="term" value="P:proteolysis"/>
    <property type="evidence" value="ECO:0007669"/>
    <property type="project" value="UniProtKB-KW"/>
</dbReference>
<feature type="domain" description="Protease Do-like PDZ" evidence="5">
    <location>
        <begin position="339"/>
        <end position="482"/>
    </location>
</feature>
<evidence type="ECO:0000313" key="6">
    <source>
        <dbReference type="EMBL" id="VGO21793.1"/>
    </source>
</evidence>
<dbReference type="Pfam" id="PF17815">
    <property type="entry name" value="PDZ_3"/>
    <property type="match status" value="1"/>
</dbReference>
<keyword evidence="7" id="KW-1185">Reference proteome</keyword>
<accession>A0A6C2UPC4</accession>
<sequence>MNKLLLPFLSLLLLALPAGARPDHPAEYQLVTVRVTYQAWNEYRPWQKAKPRNRTCLGTVMPGNRILVPAAYLDDATLIQLEKFDRPPRIPARIVHCDNQVGLAILTTDEPGFFDNLKPVDLAETADAEGEDFYCVAWKSSQLTFSSCRWSQVKVFKSSVPYFGYAGIYFITDLKSGGRGEPVFSGDRMIGIARSQSGNRITVIPAELIQAYLHAVDLPEYPSFGRLGIDYQYNRGKAQAAHFGQTGAPAGILIRSCFPNGSADGILLPDDILLELDGHAINSQGDYLHPRYGLMGLNLIATDGHYAGDVLTAKVLRNKEETTVEVPLKNTQPSAALIPAARPDLPPPYLVAGGFVFRELDVPYLKAWGKDWENNIPPTLRILNEMRSESPTPEQQRLIVLTDVFPDDYNLGYHEMAQNIVKSVNGRSIDSIREMEEAFQHPEDGFHVIEFLPGYGTSKVILDAAPFKDATAAIMEKYQIPTRIRLNP</sequence>
<feature type="chain" id="PRO_5025445488" description="Protease Do-like PDZ domain-containing protein" evidence="4">
    <location>
        <begin position="21"/>
        <end position="488"/>
    </location>
</feature>
<dbReference type="GO" id="GO:0004252">
    <property type="term" value="F:serine-type endopeptidase activity"/>
    <property type="evidence" value="ECO:0007669"/>
    <property type="project" value="TreeGrafter"/>
</dbReference>
<organism evidence="6 7">
    <name type="scientific">Pontiella sulfatireligans</name>
    <dbReference type="NCBI Taxonomy" id="2750658"/>
    <lineage>
        <taxon>Bacteria</taxon>
        <taxon>Pseudomonadati</taxon>
        <taxon>Kiritimatiellota</taxon>
        <taxon>Kiritimatiellia</taxon>
        <taxon>Kiritimatiellales</taxon>
        <taxon>Pontiellaceae</taxon>
        <taxon>Pontiella</taxon>
    </lineage>
</organism>
<dbReference type="InterPro" id="IPR009003">
    <property type="entry name" value="Peptidase_S1_PA"/>
</dbReference>
<protein>
    <recommendedName>
        <fullName evidence="5">Protease Do-like PDZ domain-containing protein</fullName>
    </recommendedName>
</protein>
<dbReference type="Gene3D" id="2.30.42.10">
    <property type="match status" value="1"/>
</dbReference>
<evidence type="ECO:0000256" key="1">
    <source>
        <dbReference type="ARBA" id="ARBA00022670"/>
    </source>
</evidence>
<evidence type="ECO:0000256" key="4">
    <source>
        <dbReference type="SAM" id="SignalP"/>
    </source>
</evidence>